<keyword evidence="1" id="KW-0732">Signal</keyword>
<feature type="transmembrane region" description="Helical" evidence="2">
    <location>
        <begin position="20"/>
        <end position="40"/>
    </location>
</feature>
<dbReference type="EMBL" id="SNWR01000001">
    <property type="protein sequence ID" value="TDO38669.1"/>
    <property type="molecule type" value="Genomic_DNA"/>
</dbReference>
<gene>
    <name evidence="4" type="ORF">C8E87_2330</name>
</gene>
<keyword evidence="2" id="KW-1133">Transmembrane helix</keyword>
<evidence type="ECO:0000313" key="4">
    <source>
        <dbReference type="EMBL" id="TDO38669.1"/>
    </source>
</evidence>
<dbReference type="InterPro" id="IPR029050">
    <property type="entry name" value="Immunoprotect_excell_Ig-like"/>
</dbReference>
<evidence type="ECO:0000256" key="2">
    <source>
        <dbReference type="SAM" id="Phobius"/>
    </source>
</evidence>
<dbReference type="OrthoDB" id="3430849at2"/>
<dbReference type="Pfam" id="PF11611">
    <property type="entry name" value="DUF4352"/>
    <property type="match status" value="1"/>
</dbReference>
<evidence type="ECO:0000259" key="3">
    <source>
        <dbReference type="Pfam" id="PF11611"/>
    </source>
</evidence>
<keyword evidence="5" id="KW-1185">Reference proteome</keyword>
<comment type="caution">
    <text evidence="4">The sequence shown here is derived from an EMBL/GenBank/DDBJ whole genome shotgun (WGS) entry which is preliminary data.</text>
</comment>
<accession>A0A4R6JQM1</accession>
<dbReference type="RefSeq" id="WP_133873111.1">
    <property type="nucleotide sequence ID" value="NZ_BOMD01000018.1"/>
</dbReference>
<dbReference type="Gene3D" id="2.60.40.1240">
    <property type="match status" value="1"/>
</dbReference>
<dbReference type="AlphaFoldDB" id="A0A4R6JQM1"/>
<protein>
    <submittedName>
        <fullName evidence="4">Uncharacterized protein DUF4352</fullName>
    </submittedName>
</protein>
<reference evidence="4 5" key="1">
    <citation type="submission" date="2019-03" db="EMBL/GenBank/DDBJ databases">
        <title>Sequencing the genomes of 1000 actinobacteria strains.</title>
        <authorList>
            <person name="Klenk H.-P."/>
        </authorList>
    </citation>
    <scope>NUCLEOTIDE SEQUENCE [LARGE SCALE GENOMIC DNA]</scope>
    <source>
        <strain evidence="4 5">DSM 43805</strain>
    </source>
</reference>
<feature type="domain" description="DUF4352" evidence="3">
    <location>
        <begin position="57"/>
        <end position="178"/>
    </location>
</feature>
<keyword evidence="2" id="KW-0472">Membrane</keyword>
<proteinExistence type="predicted"/>
<evidence type="ECO:0000313" key="5">
    <source>
        <dbReference type="Proteomes" id="UP000294901"/>
    </source>
</evidence>
<evidence type="ECO:0000256" key="1">
    <source>
        <dbReference type="ARBA" id="ARBA00022729"/>
    </source>
</evidence>
<organism evidence="4 5">
    <name type="scientific">Paractinoplanes brasiliensis</name>
    <dbReference type="NCBI Taxonomy" id="52695"/>
    <lineage>
        <taxon>Bacteria</taxon>
        <taxon>Bacillati</taxon>
        <taxon>Actinomycetota</taxon>
        <taxon>Actinomycetes</taxon>
        <taxon>Micromonosporales</taxon>
        <taxon>Micromonosporaceae</taxon>
        <taxon>Paractinoplanes</taxon>
    </lineage>
</organism>
<sequence>MTDAEVADEDEDAGPPQPLWPWVAGVLVLAVVAAFSWFLVLRDDDGDPEVVSTTGGEIGRPVRDGRFVFTVTALRCGVGKVGDEFVNVEPKGTFCLLDLTVKNGGTTAELFDSTSQKAYDAKGAEFSTDLQAEVFVNNEARNLMDEIPPGSQVKGSLVFDVPEGSSLTTVVLHQSFSSPGARISLT</sequence>
<dbReference type="Proteomes" id="UP000294901">
    <property type="component" value="Unassembled WGS sequence"/>
</dbReference>
<keyword evidence="2" id="KW-0812">Transmembrane</keyword>
<name>A0A4R6JQM1_9ACTN</name>
<dbReference type="InterPro" id="IPR029051">
    <property type="entry name" value="DUF4352"/>
</dbReference>